<dbReference type="InterPro" id="IPR055833">
    <property type="entry name" value="DUF7410"/>
</dbReference>
<dbReference type="AlphaFoldDB" id="D2RZE8"/>
<keyword evidence="2" id="KW-1133">Transmembrane helix</keyword>
<dbReference type="eggNOG" id="arCOG04510">
    <property type="taxonomic scope" value="Archaea"/>
</dbReference>
<dbReference type="Proteomes" id="UP000001903">
    <property type="component" value="Chromosome"/>
</dbReference>
<protein>
    <recommendedName>
        <fullName evidence="3">C2H2-type domain-containing protein</fullName>
    </recommendedName>
</protein>
<dbReference type="OrthoDB" id="293088at2157"/>
<feature type="transmembrane region" description="Helical" evidence="2">
    <location>
        <begin position="91"/>
        <end position="111"/>
    </location>
</feature>
<evidence type="ECO:0000256" key="1">
    <source>
        <dbReference type="SAM" id="MobiDB-lite"/>
    </source>
</evidence>
<evidence type="ECO:0000313" key="4">
    <source>
        <dbReference type="EMBL" id="ADB60072.1"/>
    </source>
</evidence>
<keyword evidence="2" id="KW-0472">Membrane</keyword>
<dbReference type="PROSITE" id="PS00028">
    <property type="entry name" value="ZINC_FINGER_C2H2_1"/>
    <property type="match status" value="1"/>
</dbReference>
<gene>
    <name evidence="4" type="ordered locus">Htur_1180</name>
</gene>
<proteinExistence type="predicted"/>
<dbReference type="Pfam" id="PF24166">
    <property type="entry name" value="DUF7410"/>
    <property type="match status" value="1"/>
</dbReference>
<feature type="compositionally biased region" description="Basic and acidic residues" evidence="1">
    <location>
        <begin position="1"/>
        <end position="11"/>
    </location>
</feature>
<keyword evidence="5" id="KW-1185">Reference proteome</keyword>
<evidence type="ECO:0000256" key="2">
    <source>
        <dbReference type="SAM" id="Phobius"/>
    </source>
</evidence>
<accession>D2RZE8</accession>
<name>D2RZE8_HALTV</name>
<feature type="region of interest" description="Disordered" evidence="1">
    <location>
        <begin position="1"/>
        <end position="44"/>
    </location>
</feature>
<reference evidence="4 5" key="1">
    <citation type="journal article" date="2010" name="Stand. Genomic Sci.">
        <title>Complete genome sequence of Haloterrigena turkmenica type strain (4k).</title>
        <authorList>
            <person name="Saunders E."/>
            <person name="Tindall B.J."/>
            <person name="Fahnrich R."/>
            <person name="Lapidus A."/>
            <person name="Copeland A."/>
            <person name="Del Rio T.G."/>
            <person name="Lucas S."/>
            <person name="Chen F."/>
            <person name="Tice H."/>
            <person name="Cheng J.F."/>
            <person name="Han C."/>
            <person name="Detter J.C."/>
            <person name="Bruce D."/>
            <person name="Goodwin L."/>
            <person name="Chain P."/>
            <person name="Pitluck S."/>
            <person name="Pati A."/>
            <person name="Ivanova N."/>
            <person name="Mavromatis K."/>
            <person name="Chen A."/>
            <person name="Palaniappan K."/>
            <person name="Land M."/>
            <person name="Hauser L."/>
            <person name="Chang Y.J."/>
            <person name="Jeffries C.D."/>
            <person name="Brettin T."/>
            <person name="Rohde M."/>
            <person name="Goker M."/>
            <person name="Bristow J."/>
            <person name="Eisen J.A."/>
            <person name="Markowitz V."/>
            <person name="Hugenholtz P."/>
            <person name="Klenk H.P."/>
            <person name="Kyrpides N.C."/>
        </authorList>
    </citation>
    <scope>NUCLEOTIDE SEQUENCE [LARGE SCALE GENOMIC DNA]</scope>
    <source>
        <strain evidence="5">ATCC 51198 / DSM 5511 / JCM 9101 / NCIMB 13204 / VKM B-1734 / 4k</strain>
    </source>
</reference>
<sequence length="112" mass="12781">MHSTDRSRPTAESEGGAESHPSDREQGASVTDLQGDEPATRCPYCDRPFRERRLEALHRGFDHPDRLSDRERAAFERAYLAERPAVRRYRLFALGALILGYFGLLFVYAIVL</sequence>
<dbReference type="GeneID" id="8741769"/>
<evidence type="ECO:0000313" key="5">
    <source>
        <dbReference type="Proteomes" id="UP000001903"/>
    </source>
</evidence>
<keyword evidence="2" id="KW-0812">Transmembrane</keyword>
<dbReference type="EMBL" id="CP001860">
    <property type="protein sequence ID" value="ADB60072.1"/>
    <property type="molecule type" value="Genomic_DNA"/>
</dbReference>
<dbReference type="KEGG" id="htu:Htur_1180"/>
<dbReference type="InterPro" id="IPR013087">
    <property type="entry name" value="Znf_C2H2_type"/>
</dbReference>
<dbReference type="RefSeq" id="WP_012942378.1">
    <property type="nucleotide sequence ID" value="NC_013743.1"/>
</dbReference>
<evidence type="ECO:0000259" key="3">
    <source>
        <dbReference type="PROSITE" id="PS00028"/>
    </source>
</evidence>
<feature type="domain" description="C2H2-type" evidence="3">
    <location>
        <begin position="42"/>
        <end position="63"/>
    </location>
</feature>
<dbReference type="HOGENOM" id="CLU_168011_0_0_2"/>
<organism evidence="4 5">
    <name type="scientific">Haloterrigena turkmenica (strain ATCC 51198 / DSM 5511 / JCM 9101 / NCIMB 13204 / VKM B-1734 / 4k)</name>
    <name type="common">Halococcus turkmenicus</name>
    <dbReference type="NCBI Taxonomy" id="543526"/>
    <lineage>
        <taxon>Archaea</taxon>
        <taxon>Methanobacteriati</taxon>
        <taxon>Methanobacteriota</taxon>
        <taxon>Stenosarchaea group</taxon>
        <taxon>Halobacteria</taxon>
        <taxon>Halobacteriales</taxon>
        <taxon>Natrialbaceae</taxon>
        <taxon>Haloterrigena</taxon>
    </lineage>
</organism>